<dbReference type="Proteomes" id="UP001500742">
    <property type="component" value="Unassembled WGS sequence"/>
</dbReference>
<dbReference type="RefSeq" id="WP_259090640.1">
    <property type="nucleotide sequence ID" value="NZ_BAAAZC010000004.1"/>
</dbReference>
<evidence type="ECO:0000256" key="1">
    <source>
        <dbReference type="ARBA" id="ARBA00022729"/>
    </source>
</evidence>
<dbReference type="PANTHER" id="PTHR22953">
    <property type="entry name" value="ACID PHOSPHATASE RELATED"/>
    <property type="match status" value="1"/>
</dbReference>
<dbReference type="InterPro" id="IPR029052">
    <property type="entry name" value="Metallo-depent_PP-like"/>
</dbReference>
<feature type="domain" description="Calcineurin-like phosphoesterase" evidence="2">
    <location>
        <begin position="77"/>
        <end position="267"/>
    </location>
</feature>
<keyword evidence="4" id="KW-1185">Reference proteome</keyword>
<dbReference type="PANTHER" id="PTHR22953:SF153">
    <property type="entry name" value="PURPLE ACID PHOSPHATASE"/>
    <property type="match status" value="1"/>
</dbReference>
<evidence type="ECO:0000313" key="4">
    <source>
        <dbReference type="Proteomes" id="UP001500742"/>
    </source>
</evidence>
<dbReference type="EMBL" id="BAAAZC010000004">
    <property type="protein sequence ID" value="GAA3959690.1"/>
    <property type="molecule type" value="Genomic_DNA"/>
</dbReference>
<dbReference type="InterPro" id="IPR039331">
    <property type="entry name" value="PAPs-like"/>
</dbReference>
<keyword evidence="1" id="KW-0732">Signal</keyword>
<organism evidence="3 4">
    <name type="scientific">Mucilaginibacter dorajii</name>
    <dbReference type="NCBI Taxonomy" id="692994"/>
    <lineage>
        <taxon>Bacteria</taxon>
        <taxon>Pseudomonadati</taxon>
        <taxon>Bacteroidota</taxon>
        <taxon>Sphingobacteriia</taxon>
        <taxon>Sphingobacteriales</taxon>
        <taxon>Sphingobacteriaceae</taxon>
        <taxon>Mucilaginibacter</taxon>
    </lineage>
</organism>
<comment type="caution">
    <text evidence="3">The sequence shown here is derived from an EMBL/GenBank/DDBJ whole genome shotgun (WGS) entry which is preliminary data.</text>
</comment>
<dbReference type="InterPro" id="IPR004843">
    <property type="entry name" value="Calcineurin-like_PHP"/>
</dbReference>
<evidence type="ECO:0000313" key="3">
    <source>
        <dbReference type="EMBL" id="GAA3959690.1"/>
    </source>
</evidence>
<accession>A0ABP7P517</accession>
<reference evidence="4" key="1">
    <citation type="journal article" date="2019" name="Int. J. Syst. Evol. Microbiol.">
        <title>The Global Catalogue of Microorganisms (GCM) 10K type strain sequencing project: providing services to taxonomists for standard genome sequencing and annotation.</title>
        <authorList>
            <consortium name="The Broad Institute Genomics Platform"/>
            <consortium name="The Broad Institute Genome Sequencing Center for Infectious Disease"/>
            <person name="Wu L."/>
            <person name="Ma J."/>
        </authorList>
    </citation>
    <scope>NUCLEOTIDE SEQUENCE [LARGE SCALE GENOMIC DNA]</scope>
    <source>
        <strain evidence="4">JCM 16601</strain>
    </source>
</reference>
<name>A0ABP7P517_9SPHI</name>
<dbReference type="SUPFAM" id="SSF56300">
    <property type="entry name" value="Metallo-dependent phosphatases"/>
    <property type="match status" value="1"/>
</dbReference>
<sequence length="377" mass="41940">MEVNNTPVFKLNQPDDQYKFLPLPAPTGNYPYHLNIDGIVPDPPNQKMVFHMAGDTGNVKPDSQVHLIVAEMAAQCNVANEENRPQFLFHLGDIVYHHGEADRYEKQFFKPFEQYPAPIFAIAGNHDSDVNPISAAPYQSLDAYTAVFCDTASRPISFSGGAVRKSMVQPNPYFRLKTPLANIIGLHTNIPKYGMVTAEQRAWFVNELITADAERPDKALLLCLHHAPYSADTNHGSSLPMITLLNSVFEETGIKPDMVFSGHVHNYQRFHKLYADGIVVPFIVAGAGGFDELNAIAIPDDIMYTNKSELFDDVNLKAYRDREHGFLRMSIEKQDAGLSITGAYYTVALNNGKGIATLADQFTIPVSQKQADQLMYS</sequence>
<protein>
    <recommendedName>
        <fullName evidence="2">Calcineurin-like phosphoesterase domain-containing protein</fullName>
    </recommendedName>
</protein>
<dbReference type="Pfam" id="PF00149">
    <property type="entry name" value="Metallophos"/>
    <property type="match status" value="1"/>
</dbReference>
<evidence type="ECO:0000259" key="2">
    <source>
        <dbReference type="Pfam" id="PF00149"/>
    </source>
</evidence>
<proteinExistence type="predicted"/>
<gene>
    <name evidence="3" type="ORF">GCM10022210_04030</name>
</gene>
<dbReference type="Gene3D" id="3.60.21.10">
    <property type="match status" value="1"/>
</dbReference>